<sequence length="352" mass="37880">MAGIETGAERRAALPPDLKLGWLSLWIAEGGKQTWLDMAAEVRESSFDILAFRGPMVQRSDFIAYAGDLEAFAAGSVDAAALRSQGGSLHLKLSRSEPGWMRLHVWLRWGHVEHNFTFGIGQDALNEAVAGARATMQRLENAGRGWRPRLLATIAADPAGTPEPIKVPQPASDDRIEDWDSGIETGDVTFRYEIDGYGWYGVEVRIGDATGEFGGGYLTDAMGDMLRGALAMLAGAHRFEFTCNAEPGLTRVTFERVDLRVVGGTRLSARAVHGCRVRVQEIDHFSGADAQVELDAVAHSPRALAEAIYRMAAPHFTDGAQPTNPAALAALEGALLAVREMEAAEIQASGAP</sequence>
<proteinExistence type="predicted"/>
<organism evidence="1 2">
    <name type="scientific">Sphingomonas plantiphila</name>
    <dbReference type="NCBI Taxonomy" id="3163295"/>
    <lineage>
        <taxon>Bacteria</taxon>
        <taxon>Pseudomonadati</taxon>
        <taxon>Pseudomonadota</taxon>
        <taxon>Alphaproteobacteria</taxon>
        <taxon>Sphingomonadales</taxon>
        <taxon>Sphingomonadaceae</taxon>
        <taxon>Sphingomonas</taxon>
    </lineage>
</organism>
<accession>A0ABW8YS03</accession>
<gene>
    <name evidence="1" type="ORF">ABS767_13730</name>
</gene>
<dbReference type="EMBL" id="JBELQC010000002">
    <property type="protein sequence ID" value="MFL9842030.1"/>
    <property type="molecule type" value="Genomic_DNA"/>
</dbReference>
<dbReference type="RefSeq" id="WP_408079294.1">
    <property type="nucleotide sequence ID" value="NZ_JBELQC010000002.1"/>
</dbReference>
<evidence type="ECO:0000313" key="2">
    <source>
        <dbReference type="Proteomes" id="UP001629244"/>
    </source>
</evidence>
<reference evidence="1 2" key="1">
    <citation type="submission" date="2024-06" db="EMBL/GenBank/DDBJ databases">
        <authorList>
            <person name="Kaempfer P."/>
            <person name="Viver T."/>
        </authorList>
    </citation>
    <scope>NUCLEOTIDE SEQUENCE [LARGE SCALE GENOMIC DNA]</scope>
    <source>
        <strain evidence="1 2">ST-64</strain>
    </source>
</reference>
<keyword evidence="2" id="KW-1185">Reference proteome</keyword>
<comment type="caution">
    <text evidence="1">The sequence shown here is derived from an EMBL/GenBank/DDBJ whole genome shotgun (WGS) entry which is preliminary data.</text>
</comment>
<dbReference type="Proteomes" id="UP001629244">
    <property type="component" value="Unassembled WGS sequence"/>
</dbReference>
<name>A0ABW8YS03_9SPHN</name>
<evidence type="ECO:0000313" key="1">
    <source>
        <dbReference type="EMBL" id="MFL9842030.1"/>
    </source>
</evidence>
<protein>
    <submittedName>
        <fullName evidence="1">Uncharacterized protein</fullName>
    </submittedName>
</protein>